<sequence length="213" mass="23928">MKHPTGLRKGLVEQWQAAVSPTEKFQFLKAYLLDKEMSSIEIQPYFEELSEQKNTEHFIELPLNKIVEQYGHLAGGPAFIESIKKDQAGRAHPQSTDENMRIYKIFKCMDFKSLQIAIIIQSESPIFSCMHDLLIRGAQISRVGSKTSASVKPSTNKAERQALVDSVENKIGSMKSPAGLPSEVKTKARPKPKKETCCRCIHLVCVHADLDSR</sequence>
<dbReference type="Proteomes" id="UP000601435">
    <property type="component" value="Unassembled WGS sequence"/>
</dbReference>
<reference evidence="1" key="1">
    <citation type="submission" date="2021-02" db="EMBL/GenBank/DDBJ databases">
        <authorList>
            <person name="Dougan E. K."/>
            <person name="Rhodes N."/>
            <person name="Thang M."/>
            <person name="Chan C."/>
        </authorList>
    </citation>
    <scope>NUCLEOTIDE SEQUENCE</scope>
</reference>
<name>A0A812Z8E8_9DINO</name>
<evidence type="ECO:0000313" key="1">
    <source>
        <dbReference type="EMBL" id="CAE7814792.1"/>
    </source>
</evidence>
<dbReference type="AlphaFoldDB" id="A0A812Z8E8"/>
<gene>
    <name evidence="1" type="primary">NaCP60E</name>
    <name evidence="1" type="ORF">SNEC2469_LOCUS24172</name>
</gene>
<dbReference type="EMBL" id="CAJNJA010046127">
    <property type="protein sequence ID" value="CAE7814792.1"/>
    <property type="molecule type" value="Genomic_DNA"/>
</dbReference>
<keyword evidence="2" id="KW-1185">Reference proteome</keyword>
<dbReference type="OrthoDB" id="10321630at2759"/>
<proteinExistence type="predicted"/>
<accession>A0A812Z8E8</accession>
<evidence type="ECO:0000313" key="2">
    <source>
        <dbReference type="Proteomes" id="UP000601435"/>
    </source>
</evidence>
<comment type="caution">
    <text evidence="1">The sequence shown here is derived from an EMBL/GenBank/DDBJ whole genome shotgun (WGS) entry which is preliminary data.</text>
</comment>
<organism evidence="1 2">
    <name type="scientific">Symbiodinium necroappetens</name>
    <dbReference type="NCBI Taxonomy" id="1628268"/>
    <lineage>
        <taxon>Eukaryota</taxon>
        <taxon>Sar</taxon>
        <taxon>Alveolata</taxon>
        <taxon>Dinophyceae</taxon>
        <taxon>Suessiales</taxon>
        <taxon>Symbiodiniaceae</taxon>
        <taxon>Symbiodinium</taxon>
    </lineage>
</organism>
<protein>
    <submittedName>
        <fullName evidence="1">NaCP60E protein</fullName>
    </submittedName>
</protein>